<dbReference type="EMBL" id="JAUJYN010000008">
    <property type="protein sequence ID" value="KAK1265351.1"/>
    <property type="molecule type" value="Genomic_DNA"/>
</dbReference>
<comment type="caution">
    <text evidence="2">The sequence shown here is derived from an EMBL/GenBank/DDBJ whole genome shotgun (WGS) entry which is preliminary data.</text>
</comment>
<evidence type="ECO:0000313" key="2">
    <source>
        <dbReference type="EMBL" id="KAK1265351.1"/>
    </source>
</evidence>
<dbReference type="InterPro" id="IPR005379">
    <property type="entry name" value="FDM1-5/IDN2_XH"/>
</dbReference>
<keyword evidence="2" id="KW-0413">Isomerase</keyword>
<name>A0AAV9AMF4_ACOGR</name>
<dbReference type="PANTHER" id="PTHR21596:SF3">
    <property type="entry name" value="FACTOR OF DNA METHYLATION 1-RELATED"/>
    <property type="match status" value="1"/>
</dbReference>
<dbReference type="GO" id="GO:0016853">
    <property type="term" value="F:isomerase activity"/>
    <property type="evidence" value="ECO:0007669"/>
    <property type="project" value="UniProtKB-KW"/>
</dbReference>
<evidence type="ECO:0000313" key="3">
    <source>
        <dbReference type="Proteomes" id="UP001179952"/>
    </source>
</evidence>
<reference evidence="2" key="2">
    <citation type="submission" date="2023-06" db="EMBL/GenBank/DDBJ databases">
        <authorList>
            <person name="Ma L."/>
            <person name="Liu K.-W."/>
            <person name="Li Z."/>
            <person name="Hsiao Y.-Y."/>
            <person name="Qi Y."/>
            <person name="Fu T."/>
            <person name="Tang G."/>
            <person name="Zhang D."/>
            <person name="Sun W.-H."/>
            <person name="Liu D.-K."/>
            <person name="Li Y."/>
            <person name="Chen G.-Z."/>
            <person name="Liu X.-D."/>
            <person name="Liao X.-Y."/>
            <person name="Jiang Y.-T."/>
            <person name="Yu X."/>
            <person name="Hao Y."/>
            <person name="Huang J."/>
            <person name="Zhao X.-W."/>
            <person name="Ke S."/>
            <person name="Chen Y.-Y."/>
            <person name="Wu W.-L."/>
            <person name="Hsu J.-L."/>
            <person name="Lin Y.-F."/>
            <person name="Huang M.-D."/>
            <person name="Li C.-Y."/>
            <person name="Huang L."/>
            <person name="Wang Z.-W."/>
            <person name="Zhao X."/>
            <person name="Zhong W.-Y."/>
            <person name="Peng D.-H."/>
            <person name="Ahmad S."/>
            <person name="Lan S."/>
            <person name="Zhang J.-S."/>
            <person name="Tsai W.-C."/>
            <person name="Van De Peer Y."/>
            <person name="Liu Z.-J."/>
        </authorList>
    </citation>
    <scope>NUCLEOTIDE SEQUENCE</scope>
    <source>
        <strain evidence="2">SCP</strain>
        <tissue evidence="2">Leaves</tissue>
    </source>
</reference>
<gene>
    <name evidence="2" type="ORF">QJS04_geneDACA011287</name>
</gene>
<proteinExistence type="predicted"/>
<reference evidence="2" key="1">
    <citation type="journal article" date="2023" name="Nat. Commun.">
        <title>Diploid and tetraploid genomes of Acorus and the evolution of monocots.</title>
        <authorList>
            <person name="Ma L."/>
            <person name="Liu K.W."/>
            <person name="Li Z."/>
            <person name="Hsiao Y.Y."/>
            <person name="Qi Y."/>
            <person name="Fu T."/>
            <person name="Tang G.D."/>
            <person name="Zhang D."/>
            <person name="Sun W.H."/>
            <person name="Liu D.K."/>
            <person name="Li Y."/>
            <person name="Chen G.Z."/>
            <person name="Liu X.D."/>
            <person name="Liao X.Y."/>
            <person name="Jiang Y.T."/>
            <person name="Yu X."/>
            <person name="Hao Y."/>
            <person name="Huang J."/>
            <person name="Zhao X.W."/>
            <person name="Ke S."/>
            <person name="Chen Y.Y."/>
            <person name="Wu W.L."/>
            <person name="Hsu J.L."/>
            <person name="Lin Y.F."/>
            <person name="Huang M.D."/>
            <person name="Li C.Y."/>
            <person name="Huang L."/>
            <person name="Wang Z.W."/>
            <person name="Zhao X."/>
            <person name="Zhong W.Y."/>
            <person name="Peng D.H."/>
            <person name="Ahmad S."/>
            <person name="Lan S."/>
            <person name="Zhang J.S."/>
            <person name="Tsai W.C."/>
            <person name="Van de Peer Y."/>
            <person name="Liu Z.J."/>
        </authorList>
    </citation>
    <scope>NUCLEOTIDE SEQUENCE</scope>
    <source>
        <strain evidence="2">SCP</strain>
    </source>
</reference>
<dbReference type="PANTHER" id="PTHR21596">
    <property type="entry name" value="RIBONUCLEASE P SUBUNIT P38"/>
    <property type="match status" value="1"/>
</dbReference>
<dbReference type="GO" id="GO:0080188">
    <property type="term" value="P:gene silencing by siRNA-directed DNA methylation"/>
    <property type="evidence" value="ECO:0007669"/>
    <property type="project" value="InterPro"/>
</dbReference>
<dbReference type="AlphaFoldDB" id="A0AAV9AMF4"/>
<feature type="domain" description="Factor of DNA methylation 1-5/IDN2" evidence="1">
    <location>
        <begin position="102"/>
        <end position="230"/>
    </location>
</feature>
<keyword evidence="3" id="KW-1185">Reference proteome</keyword>
<accession>A0AAV9AMF4</accession>
<evidence type="ECO:0000259" key="1">
    <source>
        <dbReference type="Pfam" id="PF03469"/>
    </source>
</evidence>
<protein>
    <submittedName>
        <fullName evidence="2">Peptidyl-prolyl cis-trans isomerase PASTICCINO1</fullName>
    </submittedName>
</protein>
<sequence length="232" mass="26575">MSGNAAGDFPMDYPLHDSLLRVRYKGTLLNEEKTVFYETRVDNNGEPLEFSSGEGLFCYFSSSRPVNVSEGAYVQWEIELLGFEMPKGLPKILNTGTSIGIKRMGNEKPFQMACKRKYATIEADFMAAELCSIWQEEIKKPNWHPFKIVAVDGQTQEIVNEDDEKLKEVKNELGDDVHNAITTALLEVNEYNPSGRYAVPELWNFKEGRKATLKEVAQYIIRQWQSAKRKRH</sequence>
<dbReference type="InterPro" id="IPR045177">
    <property type="entry name" value="FDM1-5/IDN2"/>
</dbReference>
<organism evidence="2 3">
    <name type="scientific">Acorus gramineus</name>
    <name type="common">Dwarf sweet flag</name>
    <dbReference type="NCBI Taxonomy" id="55184"/>
    <lineage>
        <taxon>Eukaryota</taxon>
        <taxon>Viridiplantae</taxon>
        <taxon>Streptophyta</taxon>
        <taxon>Embryophyta</taxon>
        <taxon>Tracheophyta</taxon>
        <taxon>Spermatophyta</taxon>
        <taxon>Magnoliopsida</taxon>
        <taxon>Liliopsida</taxon>
        <taxon>Acoraceae</taxon>
        <taxon>Acorus</taxon>
    </lineage>
</organism>
<dbReference type="Pfam" id="PF03469">
    <property type="entry name" value="XH"/>
    <property type="match status" value="1"/>
</dbReference>
<dbReference type="Proteomes" id="UP001179952">
    <property type="component" value="Unassembled WGS sequence"/>
</dbReference>